<dbReference type="SUPFAM" id="SSF54631">
    <property type="entry name" value="CBS-domain pair"/>
    <property type="match status" value="1"/>
</dbReference>
<name>A0A0H4J2V9_9PROT</name>
<dbReference type="InterPro" id="IPR046342">
    <property type="entry name" value="CBS_dom_sf"/>
</dbReference>
<accession>A0A0H4J2V9</accession>
<evidence type="ECO:0000313" key="12">
    <source>
        <dbReference type="Proteomes" id="UP000066549"/>
    </source>
</evidence>
<comment type="similarity">
    <text evidence="1">Belongs to the UPF0053 family.</text>
</comment>
<dbReference type="InterPro" id="IPR005170">
    <property type="entry name" value="Transptr-assoc_dom"/>
</dbReference>
<gene>
    <name evidence="11" type="ORF">VI33_05235</name>
</gene>
<evidence type="ECO:0000256" key="6">
    <source>
        <dbReference type="ARBA" id="ARBA00023285"/>
    </source>
</evidence>
<dbReference type="SMART" id="SM00116">
    <property type="entry name" value="CBS"/>
    <property type="match status" value="2"/>
</dbReference>
<dbReference type="Pfam" id="PF03471">
    <property type="entry name" value="CorC_HlyC"/>
    <property type="match status" value="1"/>
</dbReference>
<dbReference type="PATRIC" id="fig|1623450.3.peg.1042"/>
<keyword evidence="12" id="KW-1185">Reference proteome</keyword>
<dbReference type="FunFam" id="3.10.580.10:FF:000002">
    <property type="entry name" value="Magnesium/cobalt efflux protein CorC"/>
    <property type="match status" value="1"/>
</dbReference>
<dbReference type="Pfam" id="PF00571">
    <property type="entry name" value="CBS"/>
    <property type="match status" value="2"/>
</dbReference>
<dbReference type="PROSITE" id="PS51371">
    <property type="entry name" value="CBS"/>
    <property type="match status" value="2"/>
</dbReference>
<feature type="domain" description="CBS" evidence="10">
    <location>
        <begin position="62"/>
        <end position="122"/>
    </location>
</feature>
<feature type="domain" description="CBS" evidence="10">
    <location>
        <begin position="125"/>
        <end position="182"/>
    </location>
</feature>
<keyword evidence="3" id="KW-0677">Repeat</keyword>
<dbReference type="GO" id="GO:0050660">
    <property type="term" value="F:flavin adenine dinucleotide binding"/>
    <property type="evidence" value="ECO:0007669"/>
    <property type="project" value="InterPro"/>
</dbReference>
<evidence type="ECO:0000256" key="1">
    <source>
        <dbReference type="ARBA" id="ARBA00006337"/>
    </source>
</evidence>
<keyword evidence="6" id="KW-0170">Cobalt</keyword>
<protein>
    <recommendedName>
        <fullName evidence="8">Magnesium and cobalt efflux protein CorC</fullName>
    </recommendedName>
</protein>
<evidence type="ECO:0000256" key="9">
    <source>
        <dbReference type="PROSITE-ProRule" id="PRU00703"/>
    </source>
</evidence>
<dbReference type="Gene3D" id="3.10.580.10">
    <property type="entry name" value="CBS-domain"/>
    <property type="match status" value="1"/>
</dbReference>
<evidence type="ECO:0000256" key="7">
    <source>
        <dbReference type="ARBA" id="ARBA00037273"/>
    </source>
</evidence>
<dbReference type="SMART" id="SM01091">
    <property type="entry name" value="CorC_HlyC"/>
    <property type="match status" value="1"/>
</dbReference>
<dbReference type="PANTHER" id="PTHR22777:SF27">
    <property type="entry name" value="MAGNESIUM AND COBALT EFFLUX PROTEIN CORC"/>
    <property type="match status" value="1"/>
</dbReference>
<dbReference type="CDD" id="cd04590">
    <property type="entry name" value="CBS_pair_CorC_HlyC_assoc"/>
    <property type="match status" value="1"/>
</dbReference>
<comment type="function">
    <text evidence="7">Plays a role in the transport of magnesium and cobalt ions.</text>
</comment>
<dbReference type="SUPFAM" id="SSF56176">
    <property type="entry name" value="FAD-binding/transporter-associated domain-like"/>
    <property type="match status" value="1"/>
</dbReference>
<evidence type="ECO:0000256" key="3">
    <source>
        <dbReference type="ARBA" id="ARBA00022737"/>
    </source>
</evidence>
<keyword evidence="2" id="KW-0813">Transport</keyword>
<dbReference type="EMBL" id="CP011002">
    <property type="protein sequence ID" value="AKO66098.1"/>
    <property type="molecule type" value="Genomic_DNA"/>
</dbReference>
<dbReference type="AlphaFoldDB" id="A0A0H4J2V9"/>
<dbReference type="InterPro" id="IPR016169">
    <property type="entry name" value="FAD-bd_PCMH_sub2"/>
</dbReference>
<dbReference type="Gene3D" id="3.30.465.10">
    <property type="match status" value="1"/>
</dbReference>
<dbReference type="InterPro" id="IPR054115">
    <property type="entry name" value="CorC_N"/>
</dbReference>
<dbReference type="OrthoDB" id="9798188at2"/>
<evidence type="ECO:0000256" key="5">
    <source>
        <dbReference type="ARBA" id="ARBA00023122"/>
    </source>
</evidence>
<dbReference type="InterPro" id="IPR044751">
    <property type="entry name" value="Ion_transp-like_CBS"/>
</dbReference>
<evidence type="ECO:0000313" key="11">
    <source>
        <dbReference type="EMBL" id="AKO66098.1"/>
    </source>
</evidence>
<evidence type="ECO:0000256" key="8">
    <source>
        <dbReference type="ARBA" id="ARBA00040729"/>
    </source>
</evidence>
<dbReference type="Proteomes" id="UP000066549">
    <property type="component" value="Chromosome"/>
</dbReference>
<dbReference type="InterPro" id="IPR036318">
    <property type="entry name" value="FAD-bd_PCMH-like_sf"/>
</dbReference>
<evidence type="ECO:0000256" key="4">
    <source>
        <dbReference type="ARBA" id="ARBA00022842"/>
    </source>
</evidence>
<proteinExistence type="inferred from homology"/>
<sequence>MIKKDKLKIIPKLLKRIIQPKTKEELLILLQKSYQANLIDSDSLMMLEGVLGISDMQARDIMIPRSQVSFININDSIDVIIDTALHTAHSRFPVIDEDNNNVIGILLAKDLVRLNKEKDLDLRDILRPPVYIPESKKLNVLLKEFRSNRNHIAIVVDEYAGIAGILTIEDVLEQIVGEIEDEFDYDENEDNIIQEETATIRIKASTELEEFNEFFKTNYPINEYQTVGGLVISKLGHLPKKNEPIHFDGFDIEVLRRDSRRLYLLRFSVNLDQIDQDILN</sequence>
<dbReference type="Pfam" id="PF21917">
    <property type="entry name" value="NMB0537_N"/>
    <property type="match status" value="1"/>
</dbReference>
<dbReference type="InterPro" id="IPR000644">
    <property type="entry name" value="CBS_dom"/>
</dbReference>
<evidence type="ECO:0000259" key="10">
    <source>
        <dbReference type="PROSITE" id="PS51371"/>
    </source>
</evidence>
<reference evidence="11 12" key="1">
    <citation type="submission" date="2015-03" db="EMBL/GenBank/DDBJ databases">
        <title>Comparative analysis of the OM43 clade including a novel species from Red Sea uncovers genomic and metabolic diversity among marine methylotrophs.</title>
        <authorList>
            <person name="Jimenez-Infante F."/>
            <person name="Ngugi D.K."/>
            <person name="Vinu M."/>
            <person name="Alam I."/>
            <person name="Kamau A."/>
            <person name="Blom J."/>
            <person name="Bajic V.B."/>
            <person name="Stingl U."/>
        </authorList>
    </citation>
    <scope>NUCLEOTIDE SEQUENCE [LARGE SCALE GENOMIC DNA]</scope>
    <source>
        <strain evidence="11 12">MBRSH7</strain>
    </source>
</reference>
<evidence type="ECO:0000256" key="2">
    <source>
        <dbReference type="ARBA" id="ARBA00022448"/>
    </source>
</evidence>
<keyword evidence="5 9" id="KW-0129">CBS domain</keyword>
<organism evidence="11 12">
    <name type="scientific">Methylophilales bacterium MBRS-H7</name>
    <dbReference type="NCBI Taxonomy" id="1623450"/>
    <lineage>
        <taxon>Bacteria</taxon>
        <taxon>Pseudomonadati</taxon>
        <taxon>Pseudomonadota</taxon>
        <taxon>Betaproteobacteria</taxon>
        <taxon>Nitrosomonadales</taxon>
        <taxon>OM43 clade</taxon>
    </lineage>
</organism>
<dbReference type="GO" id="GO:0005886">
    <property type="term" value="C:plasma membrane"/>
    <property type="evidence" value="ECO:0007669"/>
    <property type="project" value="TreeGrafter"/>
</dbReference>
<dbReference type="PANTHER" id="PTHR22777">
    <property type="entry name" value="HEMOLYSIN-RELATED"/>
    <property type="match status" value="1"/>
</dbReference>
<keyword evidence="4" id="KW-0460">Magnesium</keyword>